<name>A0A9C6X0V8_FRAOC</name>
<reference evidence="4" key="1">
    <citation type="journal article" date="2018" name="Proc. Natl. Acad. Sci. U.S.A.">
        <title>Phylogenomics and the evolution of hemipteroid insects.</title>
        <authorList>
            <person name="Johnson K.P."/>
            <person name="Dietrich C.H."/>
            <person name="Friedrich F."/>
            <person name="Beutel R.G."/>
            <person name="Wipfler B."/>
            <person name="Peters R.S."/>
            <person name="Allen J.M."/>
            <person name="Petersen M."/>
            <person name="Donath A."/>
            <person name="Walden K.K."/>
            <person name="Kozlov A.M."/>
            <person name="Podsiadlowski L."/>
            <person name="Mayer C."/>
            <person name="Meusemann K."/>
            <person name="Vasilikopoulos A."/>
            <person name="Waterhouse R.M."/>
            <person name="Cameron S.L."/>
            <person name="Weirauch C."/>
            <person name="Swanson D.R."/>
            <person name="Percy D.M."/>
            <person name="Hardy N.B."/>
            <person name="Terry I."/>
            <person name="Liu S."/>
            <person name="Zhou X."/>
            <person name="Misof B."/>
            <person name="Robertson H.M."/>
            <person name="Yoshizawa K."/>
        </authorList>
    </citation>
    <scope>NUCLEOTIDE SEQUENCE</scope>
    <source>
        <tissue evidence="4">Whole organism</tissue>
    </source>
</reference>
<dbReference type="PANTHER" id="PTHR21845">
    <property type="entry name" value="TRANSMEMBRANE ANCHOR PROTEIN 1"/>
    <property type="match status" value="1"/>
</dbReference>
<dbReference type="InterPro" id="IPR026622">
    <property type="entry name" value="Mxra7"/>
</dbReference>
<dbReference type="Pfam" id="PF25473">
    <property type="entry name" value="MXRA7_helical"/>
    <property type="match status" value="1"/>
</dbReference>
<keyword evidence="1" id="KW-0472">Membrane</keyword>
<keyword evidence="3" id="KW-1185">Reference proteome</keyword>
<dbReference type="AlphaFoldDB" id="A0A9C6X0V8"/>
<keyword evidence="1" id="KW-1133">Transmembrane helix</keyword>
<proteinExistence type="predicted"/>
<dbReference type="RefSeq" id="XP_052127023.1">
    <property type="nucleotide sequence ID" value="XM_052271063.1"/>
</dbReference>
<organism evidence="3 4">
    <name type="scientific">Frankliniella occidentalis</name>
    <name type="common">Western flower thrips</name>
    <name type="synonym">Euthrips occidentalis</name>
    <dbReference type="NCBI Taxonomy" id="133901"/>
    <lineage>
        <taxon>Eukaryota</taxon>
        <taxon>Metazoa</taxon>
        <taxon>Ecdysozoa</taxon>
        <taxon>Arthropoda</taxon>
        <taxon>Hexapoda</taxon>
        <taxon>Insecta</taxon>
        <taxon>Pterygota</taxon>
        <taxon>Neoptera</taxon>
        <taxon>Paraneoptera</taxon>
        <taxon>Thysanoptera</taxon>
        <taxon>Terebrantia</taxon>
        <taxon>Thripoidea</taxon>
        <taxon>Thripidae</taxon>
        <taxon>Frankliniella</taxon>
    </lineage>
</organism>
<dbReference type="GeneID" id="127748714"/>
<dbReference type="PANTHER" id="PTHR21845:SF2">
    <property type="entry name" value="MATRIX-REMODELING-ASSOCIATED PROTEIN 7"/>
    <property type="match status" value="1"/>
</dbReference>
<protein>
    <submittedName>
        <fullName evidence="4">Uncharacterized protein LOC127748714</fullName>
    </submittedName>
</protein>
<evidence type="ECO:0000313" key="3">
    <source>
        <dbReference type="Proteomes" id="UP000504606"/>
    </source>
</evidence>
<dbReference type="InterPro" id="IPR057534">
    <property type="entry name" value="MXRA7_helical"/>
</dbReference>
<gene>
    <name evidence="4" type="primary">LOC127748714</name>
</gene>
<dbReference type="KEGG" id="foc:127748714"/>
<keyword evidence="1" id="KW-0812">Transmembrane</keyword>
<feature type="domain" description="Matrix-remodeling-associated protein 7 helical" evidence="2">
    <location>
        <begin position="108"/>
        <end position="170"/>
    </location>
</feature>
<dbReference type="OrthoDB" id="5983600at2759"/>
<evidence type="ECO:0000313" key="4">
    <source>
        <dbReference type="RefSeq" id="XP_052127023.1"/>
    </source>
</evidence>
<evidence type="ECO:0000256" key="1">
    <source>
        <dbReference type="SAM" id="Phobius"/>
    </source>
</evidence>
<evidence type="ECO:0000259" key="2">
    <source>
        <dbReference type="Pfam" id="PF25473"/>
    </source>
</evidence>
<sequence>MEDSSKNWENLYTFYLHLSPVYVCSSLFTCLALFWTWWSCQKTSCENNSDFQDKPQDKTVKSSRNTKKLYFTSTEKCIAANEDDSDYESEQVAGIEALSEPSMMKHLKSARQMVIEKKLTAGLSKEQLQKEKETQASQLEAIYKLLKQKEKQLFNIRSMDELQEQLKLYKS</sequence>
<feature type="transmembrane region" description="Helical" evidence="1">
    <location>
        <begin position="12"/>
        <end position="38"/>
    </location>
</feature>
<dbReference type="Proteomes" id="UP000504606">
    <property type="component" value="Unplaced"/>
</dbReference>
<reference evidence="4" key="2">
    <citation type="submission" date="2025-08" db="UniProtKB">
        <authorList>
            <consortium name="RefSeq"/>
        </authorList>
    </citation>
    <scope>IDENTIFICATION</scope>
    <source>
        <tissue evidence="4">Whole organism</tissue>
    </source>
</reference>
<accession>A0A9C6X0V8</accession>